<evidence type="ECO:0000256" key="2">
    <source>
        <dbReference type="ARBA" id="ARBA00022448"/>
    </source>
</evidence>
<comment type="subcellular location">
    <subcellularLocation>
        <location evidence="1 7">Cell membrane</location>
        <topology evidence="1 7">Multi-pass membrane protein</topology>
    </subcellularLocation>
</comment>
<gene>
    <name evidence="9" type="ORF">KZJ38_14675</name>
</gene>
<accession>A0ABX8UFH5</accession>
<evidence type="ECO:0000313" key="9">
    <source>
        <dbReference type="EMBL" id="QYD67588.1"/>
    </source>
</evidence>
<feature type="transmembrane region" description="Helical" evidence="7">
    <location>
        <begin position="333"/>
        <end position="354"/>
    </location>
</feature>
<evidence type="ECO:0000256" key="6">
    <source>
        <dbReference type="ARBA" id="ARBA00023136"/>
    </source>
</evidence>
<organism evidence="9 10">
    <name type="scientific">Paraburkholderia edwinii</name>
    <dbReference type="NCBI Taxonomy" id="2861782"/>
    <lineage>
        <taxon>Bacteria</taxon>
        <taxon>Pseudomonadati</taxon>
        <taxon>Pseudomonadota</taxon>
        <taxon>Betaproteobacteria</taxon>
        <taxon>Burkholderiales</taxon>
        <taxon>Burkholderiaceae</taxon>
        <taxon>Paraburkholderia</taxon>
    </lineage>
</organism>
<reference evidence="9 10" key="1">
    <citation type="submission" date="2021-07" db="EMBL/GenBank/DDBJ databases">
        <title>Paraburkholderia edwinii protects Aspergillus sp. from phenazines by acting as a toxin sponge.</title>
        <authorList>
            <person name="Dahlstrom K.M."/>
            <person name="Newman D.K."/>
        </authorList>
    </citation>
    <scope>NUCLEOTIDE SEQUENCE [LARGE SCALE GENOMIC DNA]</scope>
    <source>
        <strain evidence="9 10">Pe01</strain>
    </source>
</reference>
<evidence type="ECO:0000256" key="5">
    <source>
        <dbReference type="ARBA" id="ARBA00022989"/>
    </source>
</evidence>
<name>A0ABX8UFH5_9BURK</name>
<dbReference type="CDD" id="cd06261">
    <property type="entry name" value="TM_PBP2"/>
    <property type="match status" value="1"/>
</dbReference>
<dbReference type="RefSeq" id="WP_219796693.1">
    <property type="nucleotide sequence ID" value="NZ_CP080095.1"/>
</dbReference>
<dbReference type="EMBL" id="CP080095">
    <property type="protein sequence ID" value="QYD67588.1"/>
    <property type="molecule type" value="Genomic_DNA"/>
</dbReference>
<feature type="transmembrane region" description="Helical" evidence="7">
    <location>
        <begin position="177"/>
        <end position="200"/>
    </location>
</feature>
<keyword evidence="4 7" id="KW-0812">Transmembrane</keyword>
<evidence type="ECO:0000256" key="7">
    <source>
        <dbReference type="RuleBase" id="RU363032"/>
    </source>
</evidence>
<feature type="domain" description="ABC transmembrane type-1" evidence="8">
    <location>
        <begin position="171"/>
        <end position="351"/>
    </location>
</feature>
<proteinExistence type="inferred from homology"/>
<dbReference type="Pfam" id="PF00528">
    <property type="entry name" value="BPD_transp_1"/>
    <property type="match status" value="1"/>
</dbReference>
<dbReference type="InterPro" id="IPR000515">
    <property type="entry name" value="MetI-like"/>
</dbReference>
<keyword evidence="10" id="KW-1185">Reference proteome</keyword>
<feature type="transmembrane region" description="Helical" evidence="7">
    <location>
        <begin position="66"/>
        <end position="90"/>
    </location>
</feature>
<dbReference type="SUPFAM" id="SSF161098">
    <property type="entry name" value="MetI-like"/>
    <property type="match status" value="1"/>
</dbReference>
<dbReference type="Gene3D" id="1.10.3720.10">
    <property type="entry name" value="MetI-like"/>
    <property type="match status" value="1"/>
</dbReference>
<evidence type="ECO:0000259" key="8">
    <source>
        <dbReference type="PROSITE" id="PS50928"/>
    </source>
</evidence>
<dbReference type="InterPro" id="IPR035906">
    <property type="entry name" value="MetI-like_sf"/>
</dbReference>
<dbReference type="PANTHER" id="PTHR30151">
    <property type="entry name" value="ALKANE SULFONATE ABC TRANSPORTER-RELATED, MEMBRANE SUBUNIT"/>
    <property type="match status" value="1"/>
</dbReference>
<keyword evidence="5 7" id="KW-1133">Transmembrane helix</keyword>
<feature type="transmembrane region" description="Helical" evidence="7">
    <location>
        <begin position="237"/>
        <end position="255"/>
    </location>
</feature>
<dbReference type="Proteomes" id="UP000826462">
    <property type="component" value="Chromosome 1"/>
</dbReference>
<evidence type="ECO:0000313" key="10">
    <source>
        <dbReference type="Proteomes" id="UP000826462"/>
    </source>
</evidence>
<keyword evidence="2 7" id="KW-0813">Transport</keyword>
<feature type="transmembrane region" description="Helical" evidence="7">
    <location>
        <begin position="212"/>
        <end position="231"/>
    </location>
</feature>
<keyword evidence="3" id="KW-1003">Cell membrane</keyword>
<evidence type="ECO:0000256" key="3">
    <source>
        <dbReference type="ARBA" id="ARBA00022475"/>
    </source>
</evidence>
<protein>
    <submittedName>
        <fullName evidence="9">ABC transporter permease</fullName>
    </submittedName>
</protein>
<evidence type="ECO:0000256" key="1">
    <source>
        <dbReference type="ARBA" id="ARBA00004651"/>
    </source>
</evidence>
<sequence>MTADAHAAAPNNASAVASADAHAAATSVAASAAKRGGSSVASSATKRRSGTDWFAVRRELSTKSRWTLGIGSFVLPLLVWCIVSYVPFVWHPQMLIENPGSVDYFQPGMRIDKATFNDELQTARAKHAALPTGIAVNPVYLPAPHEVLRAFYTAFTTPPASRDGPWLHESLWHSIQVIFWGFVISSAIGVPLGIVCGTYSALARLQEPFIEFFRYLPAPAFGALMVAVLGIYDGPKIAIIVIGTFFQQVLIVANTTRKLDYALFEAAMTLGTKKLKLLTHVVIPGILPDLYRDQRILLGWAWTYLIVAELVGTSSGITWYITQQARYEHFDNVYAAIMMIGIIGLGTDIVLAYFGRKLFPWDRTLKA</sequence>
<feature type="transmembrane region" description="Helical" evidence="7">
    <location>
        <begin position="297"/>
        <end position="321"/>
    </location>
</feature>
<evidence type="ECO:0000256" key="4">
    <source>
        <dbReference type="ARBA" id="ARBA00022692"/>
    </source>
</evidence>
<keyword evidence="6 7" id="KW-0472">Membrane</keyword>
<dbReference type="PROSITE" id="PS50928">
    <property type="entry name" value="ABC_TM1"/>
    <property type="match status" value="1"/>
</dbReference>
<comment type="similarity">
    <text evidence="7">Belongs to the binding-protein-dependent transport system permease family.</text>
</comment>
<dbReference type="PANTHER" id="PTHR30151:SF0">
    <property type="entry name" value="ABC TRANSPORTER PERMEASE PROTEIN MJ0413-RELATED"/>
    <property type="match status" value="1"/>
</dbReference>